<dbReference type="EMBL" id="BTRK01000003">
    <property type="protein sequence ID" value="GMR42901.1"/>
    <property type="molecule type" value="Genomic_DNA"/>
</dbReference>
<gene>
    <name evidence="2" type="ORF">PMAYCL1PPCAC_13096</name>
</gene>
<proteinExistence type="predicted"/>
<accession>A0AAN4ZLC7</accession>
<evidence type="ECO:0000313" key="2">
    <source>
        <dbReference type="EMBL" id="GMR42901.1"/>
    </source>
</evidence>
<organism evidence="2 3">
    <name type="scientific">Pristionchus mayeri</name>
    <dbReference type="NCBI Taxonomy" id="1317129"/>
    <lineage>
        <taxon>Eukaryota</taxon>
        <taxon>Metazoa</taxon>
        <taxon>Ecdysozoa</taxon>
        <taxon>Nematoda</taxon>
        <taxon>Chromadorea</taxon>
        <taxon>Rhabditida</taxon>
        <taxon>Rhabditina</taxon>
        <taxon>Diplogasteromorpha</taxon>
        <taxon>Diplogasteroidea</taxon>
        <taxon>Neodiplogasteridae</taxon>
        <taxon>Pristionchus</taxon>
    </lineage>
</organism>
<feature type="non-terminal residue" evidence="2">
    <location>
        <position position="176"/>
    </location>
</feature>
<dbReference type="AlphaFoldDB" id="A0AAN4ZLC7"/>
<feature type="region of interest" description="Disordered" evidence="1">
    <location>
        <begin position="153"/>
        <end position="176"/>
    </location>
</feature>
<sequence>MREALNLGHRKPIPELRSAAAMTFKTRSPEEFLMVDEIRVATAVVGSCRLLLEEIENEQINVVRVSKDKAIEIMKKKKQEIMAIIKFIVTAQRNLQEGVVKNCQRMMSSLRRIVEFNQLAENVVADFKDLPLPHECVVDQAIKRATMYEVPPGDVPPLRRGAIPRPDSLRHSTPCS</sequence>
<evidence type="ECO:0000256" key="1">
    <source>
        <dbReference type="SAM" id="MobiDB-lite"/>
    </source>
</evidence>
<evidence type="ECO:0000313" key="3">
    <source>
        <dbReference type="Proteomes" id="UP001328107"/>
    </source>
</evidence>
<reference evidence="3" key="1">
    <citation type="submission" date="2022-10" db="EMBL/GenBank/DDBJ databases">
        <title>Genome assembly of Pristionchus species.</title>
        <authorList>
            <person name="Yoshida K."/>
            <person name="Sommer R.J."/>
        </authorList>
    </citation>
    <scope>NUCLEOTIDE SEQUENCE [LARGE SCALE GENOMIC DNA]</scope>
    <source>
        <strain evidence="3">RS5460</strain>
    </source>
</reference>
<protein>
    <submittedName>
        <fullName evidence="2">Uncharacterized protein</fullName>
    </submittedName>
</protein>
<dbReference type="Proteomes" id="UP001328107">
    <property type="component" value="Unassembled WGS sequence"/>
</dbReference>
<comment type="caution">
    <text evidence="2">The sequence shown here is derived from an EMBL/GenBank/DDBJ whole genome shotgun (WGS) entry which is preliminary data.</text>
</comment>
<name>A0AAN4ZLC7_9BILA</name>
<keyword evidence="3" id="KW-1185">Reference proteome</keyword>